<evidence type="ECO:0000313" key="4">
    <source>
        <dbReference type="Proteomes" id="UP000095709"/>
    </source>
</evidence>
<evidence type="ECO:0000313" key="5">
    <source>
        <dbReference type="Proteomes" id="UP000768180"/>
    </source>
</evidence>
<sequence>MHKTRAAVLILFLASTLAFGGCLVRQQTGKDGKGPEITMDNSEISASIHAEESELLAGVTAYDKKDGDVTSSLAVEHISNFVEKGRRKISIVAFDSDNHVTHAERELVYNDYTSPVFSLDRPLRFSLNADDLTEGLSAEDCLDGTITDRIRISYEDEISSTPGLYHVTYSVANRAGDVTSLPVTVELYDPAEENGRPQITLSDYLIHLDLQQPFDPQAYLESVSVDQMLYEKREDGALHAASYEEELLGENQFSIDNPVDTGSAGVYEVTYTATAEDGQTSSVRLIVCVNE</sequence>
<dbReference type="Proteomes" id="UP000768180">
    <property type="component" value="Unassembled WGS sequence"/>
</dbReference>
<name>A0A174LKJ5_9FIRM</name>
<keyword evidence="5" id="KW-1185">Reference proteome</keyword>
<dbReference type="Gene3D" id="2.60.40.10">
    <property type="entry name" value="Immunoglobulins"/>
    <property type="match status" value="3"/>
</dbReference>
<dbReference type="EMBL" id="JAAITQ010000002">
    <property type="protein sequence ID" value="NSE15072.1"/>
    <property type="molecule type" value="Genomic_DNA"/>
</dbReference>
<evidence type="ECO:0000256" key="1">
    <source>
        <dbReference type="SAM" id="SignalP"/>
    </source>
</evidence>
<feature type="signal peptide" evidence="1">
    <location>
        <begin position="1"/>
        <end position="20"/>
    </location>
</feature>
<dbReference type="EMBL" id="CZAL01000007">
    <property type="protein sequence ID" value="CUP24752.1"/>
    <property type="molecule type" value="Genomic_DNA"/>
</dbReference>
<dbReference type="Proteomes" id="UP000095709">
    <property type="component" value="Unassembled WGS sequence"/>
</dbReference>
<reference evidence="3" key="3">
    <citation type="submission" date="2020-02" db="EMBL/GenBank/DDBJ databases">
        <authorList>
            <person name="Littmann E."/>
            <person name="Sorbara M."/>
        </authorList>
    </citation>
    <scope>NUCLEOTIDE SEQUENCE</scope>
    <source>
        <strain evidence="3">MSK.14.54</strain>
    </source>
</reference>
<keyword evidence="1" id="KW-0732">Signal</keyword>
<dbReference type="InterPro" id="IPR013783">
    <property type="entry name" value="Ig-like_fold"/>
</dbReference>
<proteinExistence type="predicted"/>
<evidence type="ECO:0000313" key="2">
    <source>
        <dbReference type="EMBL" id="CUP24752.1"/>
    </source>
</evidence>
<evidence type="ECO:0000313" key="3">
    <source>
        <dbReference type="EMBL" id="NSE15072.1"/>
    </source>
</evidence>
<reference evidence="2 4" key="1">
    <citation type="submission" date="2015-09" db="EMBL/GenBank/DDBJ databases">
        <authorList>
            <consortium name="Pathogen Informatics"/>
        </authorList>
    </citation>
    <scope>NUCLEOTIDE SEQUENCE [LARGE SCALE GENOMIC DNA]</scope>
    <source>
        <strain evidence="2 4">2789STDY5834885</strain>
    </source>
</reference>
<feature type="chain" id="PRO_5039191576" evidence="1">
    <location>
        <begin position="21"/>
        <end position="291"/>
    </location>
</feature>
<dbReference type="RefSeq" id="WP_055266467.1">
    <property type="nucleotide sequence ID" value="NZ_CABJFB010000002.1"/>
</dbReference>
<dbReference type="AlphaFoldDB" id="A0A174LKJ5"/>
<reference evidence="3 5" key="2">
    <citation type="journal article" date="2020" name="Cell Host Microbe">
        <title>Functional and Genomic Variation between Human-Derived Isolates of Lachnospiraceae Reveals Inter- and Intra-Species Diversity.</title>
        <authorList>
            <person name="Sorbara M.T."/>
            <person name="Littmann E.R."/>
            <person name="Fontana E."/>
            <person name="Moody T.U."/>
            <person name="Kohout C.E."/>
            <person name="Gjonbalaj M."/>
            <person name="Eaton V."/>
            <person name="Seok R."/>
            <person name="Leiner I.M."/>
            <person name="Pamer E.G."/>
        </authorList>
    </citation>
    <scope>NUCLEOTIDE SEQUENCE [LARGE SCALE GENOMIC DNA]</scope>
    <source>
        <strain evidence="3 5">MSK.14.54</strain>
    </source>
</reference>
<organism evidence="2 4">
    <name type="scientific">Fusicatenibacter saccharivorans</name>
    <dbReference type="NCBI Taxonomy" id="1150298"/>
    <lineage>
        <taxon>Bacteria</taxon>
        <taxon>Bacillati</taxon>
        <taxon>Bacillota</taxon>
        <taxon>Clostridia</taxon>
        <taxon>Lachnospirales</taxon>
        <taxon>Lachnospiraceae</taxon>
        <taxon>Fusicatenibacter</taxon>
    </lineage>
</organism>
<dbReference type="PROSITE" id="PS51257">
    <property type="entry name" value="PROKAR_LIPOPROTEIN"/>
    <property type="match status" value="1"/>
</dbReference>
<protein>
    <submittedName>
        <fullName evidence="3">DUF5011 domain-containing protein</fullName>
    </submittedName>
</protein>
<accession>A0A174LKJ5</accession>
<gene>
    <name evidence="2" type="ORF">ERS852498_01567</name>
    <name evidence="3" type="ORF">G5B05_01275</name>
</gene>